<comment type="similarity">
    <text evidence="2">Belongs to the outer membrane factor (OMF) (TC 1.B.17) family.</text>
</comment>
<dbReference type="EMBL" id="CP020918">
    <property type="protein sequence ID" value="AWG20336.1"/>
    <property type="molecule type" value="Genomic_DNA"/>
</dbReference>
<keyword evidence="4" id="KW-1134">Transmembrane beta strand</keyword>
<sequence>MKKITNLLLLSLFLSQIIASAQSKKWTLEDCVSYALTHNISIQQSDLDVDLAVIDKKQAFGNFLPSVNASSSHSWNIGLNQDITTGILQNKTTQFTSAAGTVSVDIYKGLQNQNTLRKNNLSLVAAQYQLTKMKEDISLNVANAYLQVLFNVENLKVQKVQLEIDKKQNVRTQELVNTGTIARGDLLDSKATVAADNQRIVTAENVLLISKLSLAQLLQLEDFVTFDIEEKSVFEVGYNILTEDPQSILKVAKEKRTPLRIAETNLAIAEKNIAIARGAFQPTLKGFYNYNTRISYSDVPLRDATGSIIGLQSAPPFFQQFNDNKGQSFGLQLNIPILNGFSVRNNVERSQVNFQKSKIALEQQNLDLERSVYTAFTDAKGALKAHESSVEALEARQESFRYAKEKFDVGLMNAFELSQSQTLLSNAQSEVLRTKYDYIFKIKILEFYFGIPIVNIP</sequence>
<dbReference type="Gene3D" id="1.20.1600.10">
    <property type="entry name" value="Outer membrane efflux proteins (OEP)"/>
    <property type="match status" value="1"/>
</dbReference>
<evidence type="ECO:0000256" key="1">
    <source>
        <dbReference type="ARBA" id="ARBA00004442"/>
    </source>
</evidence>
<dbReference type="PANTHER" id="PTHR30026">
    <property type="entry name" value="OUTER MEMBRANE PROTEIN TOLC"/>
    <property type="match status" value="1"/>
</dbReference>
<evidence type="ECO:0000256" key="3">
    <source>
        <dbReference type="ARBA" id="ARBA00022448"/>
    </source>
</evidence>
<keyword evidence="7" id="KW-0998">Cell outer membrane</keyword>
<dbReference type="GO" id="GO:1990281">
    <property type="term" value="C:efflux pump complex"/>
    <property type="evidence" value="ECO:0007669"/>
    <property type="project" value="TreeGrafter"/>
</dbReference>
<keyword evidence="6" id="KW-0472">Membrane</keyword>
<evidence type="ECO:0000256" key="5">
    <source>
        <dbReference type="ARBA" id="ARBA00022692"/>
    </source>
</evidence>
<evidence type="ECO:0000256" key="8">
    <source>
        <dbReference type="SAM" id="SignalP"/>
    </source>
</evidence>
<dbReference type="RefSeq" id="WP_108739301.1">
    <property type="nucleotide sequence ID" value="NZ_CP020918.1"/>
</dbReference>
<organism evidence="9 10">
    <name type="scientific">Flavobacterium faecale</name>
    <dbReference type="NCBI Taxonomy" id="1355330"/>
    <lineage>
        <taxon>Bacteria</taxon>
        <taxon>Pseudomonadati</taxon>
        <taxon>Bacteroidota</taxon>
        <taxon>Flavobacteriia</taxon>
        <taxon>Flavobacteriales</taxon>
        <taxon>Flavobacteriaceae</taxon>
        <taxon>Flavobacterium</taxon>
    </lineage>
</organism>
<keyword evidence="5" id="KW-0812">Transmembrane</keyword>
<dbReference type="InterPro" id="IPR003423">
    <property type="entry name" value="OMP_efflux"/>
</dbReference>
<reference evidence="9 10" key="1">
    <citation type="submission" date="2017-04" db="EMBL/GenBank/DDBJ databases">
        <title>Compelte genome sequence of WV33.</title>
        <authorList>
            <person name="Lee P.C."/>
        </authorList>
    </citation>
    <scope>NUCLEOTIDE SEQUENCE [LARGE SCALE GENOMIC DNA]</scope>
    <source>
        <strain evidence="9 10">WV33</strain>
    </source>
</reference>
<dbReference type="SUPFAM" id="SSF56954">
    <property type="entry name" value="Outer membrane efflux proteins (OEP)"/>
    <property type="match status" value="1"/>
</dbReference>
<accession>A0A2S1L9T6</accession>
<feature type="signal peptide" evidence="8">
    <location>
        <begin position="1"/>
        <end position="21"/>
    </location>
</feature>
<evidence type="ECO:0000256" key="2">
    <source>
        <dbReference type="ARBA" id="ARBA00007613"/>
    </source>
</evidence>
<dbReference type="PANTHER" id="PTHR30026:SF20">
    <property type="entry name" value="OUTER MEMBRANE PROTEIN TOLC"/>
    <property type="match status" value="1"/>
</dbReference>
<evidence type="ECO:0000313" key="9">
    <source>
        <dbReference type="EMBL" id="AWG20336.1"/>
    </source>
</evidence>
<dbReference type="GO" id="GO:0009279">
    <property type="term" value="C:cell outer membrane"/>
    <property type="evidence" value="ECO:0007669"/>
    <property type="project" value="UniProtKB-SubCell"/>
</dbReference>
<dbReference type="Pfam" id="PF02321">
    <property type="entry name" value="OEP"/>
    <property type="match status" value="2"/>
</dbReference>
<dbReference type="Proteomes" id="UP000244527">
    <property type="component" value="Chromosome"/>
</dbReference>
<dbReference type="KEGG" id="ffa:FFWV33_01745"/>
<evidence type="ECO:0000256" key="7">
    <source>
        <dbReference type="ARBA" id="ARBA00023237"/>
    </source>
</evidence>
<protein>
    <submittedName>
        <fullName evidence="9">Transporter</fullName>
    </submittedName>
</protein>
<evidence type="ECO:0000313" key="10">
    <source>
        <dbReference type="Proteomes" id="UP000244527"/>
    </source>
</evidence>
<proteinExistence type="inferred from homology"/>
<gene>
    <name evidence="9" type="ORF">FFWV33_01745</name>
</gene>
<feature type="chain" id="PRO_5015653453" evidence="8">
    <location>
        <begin position="22"/>
        <end position="457"/>
    </location>
</feature>
<keyword evidence="8" id="KW-0732">Signal</keyword>
<dbReference type="OrthoDB" id="9811587at2"/>
<dbReference type="InterPro" id="IPR051906">
    <property type="entry name" value="TolC-like"/>
</dbReference>
<dbReference type="GO" id="GO:0015562">
    <property type="term" value="F:efflux transmembrane transporter activity"/>
    <property type="evidence" value="ECO:0007669"/>
    <property type="project" value="InterPro"/>
</dbReference>
<name>A0A2S1L9T6_9FLAO</name>
<comment type="subcellular location">
    <subcellularLocation>
        <location evidence="1">Cell outer membrane</location>
    </subcellularLocation>
</comment>
<dbReference type="GO" id="GO:0015288">
    <property type="term" value="F:porin activity"/>
    <property type="evidence" value="ECO:0007669"/>
    <property type="project" value="TreeGrafter"/>
</dbReference>
<evidence type="ECO:0000256" key="6">
    <source>
        <dbReference type="ARBA" id="ARBA00023136"/>
    </source>
</evidence>
<keyword evidence="10" id="KW-1185">Reference proteome</keyword>
<keyword evidence="3" id="KW-0813">Transport</keyword>
<dbReference type="AlphaFoldDB" id="A0A2S1L9T6"/>
<evidence type="ECO:0000256" key="4">
    <source>
        <dbReference type="ARBA" id="ARBA00022452"/>
    </source>
</evidence>